<reference evidence="1" key="1">
    <citation type="submission" date="2020-10" db="EMBL/GenBank/DDBJ databases">
        <authorList>
            <person name="Castelo-Branco R."/>
            <person name="Eusebio N."/>
            <person name="Adriana R."/>
            <person name="Vieira A."/>
            <person name="Brugerolle De Fraissinette N."/>
            <person name="Rezende De Castro R."/>
            <person name="Schneider M.P."/>
            <person name="Vasconcelos V."/>
            <person name="Leao P.N."/>
        </authorList>
    </citation>
    <scope>NUCLEOTIDE SEQUENCE</scope>
    <source>
        <strain evidence="1">LEGE 12446</strain>
    </source>
</reference>
<evidence type="ECO:0000313" key="2">
    <source>
        <dbReference type="Proteomes" id="UP000622533"/>
    </source>
</evidence>
<organism evidence="1 2">
    <name type="scientific">Desmonostoc muscorum LEGE 12446</name>
    <dbReference type="NCBI Taxonomy" id="1828758"/>
    <lineage>
        <taxon>Bacteria</taxon>
        <taxon>Bacillati</taxon>
        <taxon>Cyanobacteriota</taxon>
        <taxon>Cyanophyceae</taxon>
        <taxon>Nostocales</taxon>
        <taxon>Nostocaceae</taxon>
        <taxon>Desmonostoc</taxon>
    </lineage>
</organism>
<accession>A0A8J6ZXQ7</accession>
<dbReference type="RefSeq" id="WP_193914368.1">
    <property type="nucleotide sequence ID" value="NZ_JADEXS020000001.1"/>
</dbReference>
<comment type="caution">
    <text evidence="1">The sequence shown here is derived from an EMBL/GenBank/DDBJ whole genome shotgun (WGS) entry which is preliminary data.</text>
</comment>
<keyword evidence="2" id="KW-1185">Reference proteome</keyword>
<dbReference type="EMBL" id="JADEXS010000050">
    <property type="protein sequence ID" value="MBE9021971.1"/>
    <property type="molecule type" value="Genomic_DNA"/>
</dbReference>
<protein>
    <submittedName>
        <fullName evidence="1">Uncharacterized protein</fullName>
    </submittedName>
</protein>
<proteinExistence type="predicted"/>
<name>A0A8J6ZXQ7_DESMC</name>
<dbReference type="AlphaFoldDB" id="A0A8J6ZXQ7"/>
<evidence type="ECO:0000313" key="1">
    <source>
        <dbReference type="EMBL" id="MBE9021971.1"/>
    </source>
</evidence>
<gene>
    <name evidence="1" type="ORF">IQ276_05705</name>
</gene>
<sequence>MTSQTSQQAVIDSESLHNLQEEIQQEFIKSLKNANFTEILEKYGVPEKILKFQCIIDLNKIPDNSDSSDNQEIIDSTTKNIFQKPSKLVKLDWCPPHGNCSSP</sequence>
<dbReference type="Proteomes" id="UP000622533">
    <property type="component" value="Unassembled WGS sequence"/>
</dbReference>